<dbReference type="InterPro" id="IPR032867">
    <property type="entry name" value="DYW_dom"/>
</dbReference>
<dbReference type="SUPFAM" id="SSF48452">
    <property type="entry name" value="TPR-like"/>
    <property type="match status" value="1"/>
</dbReference>
<dbReference type="AlphaFoldDB" id="A0A2K1IWP1"/>
<dbReference type="PANTHER" id="PTHR24015:SF739">
    <property type="entry name" value="OS03G0644200 PROTEIN"/>
    <property type="match status" value="1"/>
</dbReference>
<accession>A0A2K1IWP1</accession>
<dbReference type="Gramene" id="Pp3c19_930V3.1">
    <property type="protein sequence ID" value="Pp3c19_930V3.1"/>
    <property type="gene ID" value="Pp3c19_930"/>
</dbReference>
<dbReference type="PROSITE" id="PS51375">
    <property type="entry name" value="PPR"/>
    <property type="match status" value="5"/>
</dbReference>
<dbReference type="GO" id="GO:0009451">
    <property type="term" value="P:RNA modification"/>
    <property type="evidence" value="ECO:0000318"/>
    <property type="project" value="GO_Central"/>
</dbReference>
<feature type="repeat" description="PPR" evidence="2">
    <location>
        <begin position="350"/>
        <end position="384"/>
    </location>
</feature>
<evidence type="ECO:0000256" key="2">
    <source>
        <dbReference type="PROSITE-ProRule" id="PRU00708"/>
    </source>
</evidence>
<dbReference type="EMBL" id="ABEU02000019">
    <property type="protein sequence ID" value="PNR33700.1"/>
    <property type="molecule type" value="Genomic_DNA"/>
</dbReference>
<name>A0A2K1IWP1_PHYPA</name>
<dbReference type="FunFam" id="1.25.40.10:FF:000031">
    <property type="entry name" value="Pentatricopeptide repeat-containing protein mitochondrial"/>
    <property type="match status" value="3"/>
</dbReference>
<dbReference type="EnsemblPlants" id="Pp3c19_930V3.2">
    <property type="protein sequence ID" value="Pp3c19_930V3.2"/>
    <property type="gene ID" value="Pp3c19_930"/>
</dbReference>
<dbReference type="PaxDb" id="3218-PP1S208_104V6.1"/>
<evidence type="ECO:0000256" key="1">
    <source>
        <dbReference type="ARBA" id="ARBA00022737"/>
    </source>
</evidence>
<dbReference type="FunFam" id="1.25.40.10:FF:000366">
    <property type="entry name" value="Pentatricopeptide (PPR) repeat-containing protein"/>
    <property type="match status" value="1"/>
</dbReference>
<dbReference type="InterPro" id="IPR046848">
    <property type="entry name" value="E_motif"/>
</dbReference>
<reference evidence="4 6" key="2">
    <citation type="journal article" date="2018" name="Plant J.">
        <title>The Physcomitrella patens chromosome-scale assembly reveals moss genome structure and evolution.</title>
        <authorList>
            <person name="Lang D."/>
            <person name="Ullrich K.K."/>
            <person name="Murat F."/>
            <person name="Fuchs J."/>
            <person name="Jenkins J."/>
            <person name="Haas F.B."/>
            <person name="Piednoel M."/>
            <person name="Gundlach H."/>
            <person name="Van Bel M."/>
            <person name="Meyberg R."/>
            <person name="Vives C."/>
            <person name="Morata J."/>
            <person name="Symeonidi A."/>
            <person name="Hiss M."/>
            <person name="Muchero W."/>
            <person name="Kamisugi Y."/>
            <person name="Saleh O."/>
            <person name="Blanc G."/>
            <person name="Decker E.L."/>
            <person name="van Gessel N."/>
            <person name="Grimwood J."/>
            <person name="Hayes R.D."/>
            <person name="Graham S.W."/>
            <person name="Gunter L.E."/>
            <person name="McDaniel S.F."/>
            <person name="Hoernstein S.N.W."/>
            <person name="Larsson A."/>
            <person name="Li F.W."/>
            <person name="Perroud P.F."/>
            <person name="Phillips J."/>
            <person name="Ranjan P."/>
            <person name="Rokshar D.S."/>
            <person name="Rothfels C.J."/>
            <person name="Schneider L."/>
            <person name="Shu S."/>
            <person name="Stevenson D.W."/>
            <person name="Thummler F."/>
            <person name="Tillich M."/>
            <person name="Villarreal Aguilar J.C."/>
            <person name="Widiez T."/>
            <person name="Wong G.K."/>
            <person name="Wymore A."/>
            <person name="Zhang Y."/>
            <person name="Zimmer A.D."/>
            <person name="Quatrano R.S."/>
            <person name="Mayer K.F.X."/>
            <person name="Goodstein D."/>
            <person name="Casacuberta J.M."/>
            <person name="Vandepoele K."/>
            <person name="Reski R."/>
            <person name="Cuming A.C."/>
            <person name="Tuskan G.A."/>
            <person name="Maumus F."/>
            <person name="Salse J."/>
            <person name="Schmutz J."/>
            <person name="Rensing S.A."/>
        </authorList>
    </citation>
    <scope>NUCLEOTIDE SEQUENCE [LARGE SCALE GENOMIC DNA]</scope>
    <source>
        <strain evidence="5 6">cv. Gransden 2004</strain>
    </source>
</reference>
<sequence length="859" mass="95994">MLHQGAGRARGGLPSLLLGRRFDLWASFPWSFSSTSDDPSSRQSEENSQTIDELWEYFAGPSQWWDNRIHKRNPRSPDLKHKVTGKALWIDGCFTPEWVKFQPVAQVGLQSYATCTTKCTEGGAQGKRQPKGNDGKLATACESARVLGRIAQGGINMHVQTANTLSEAIVVLMNRLQRGLITDSFMYVEVLKRCLKQKDLMAAKQVHDCIIKSRMEQNAHVMNNLLHVYIECGRLQEARCVFDALVKKSGASWNAMIAGYVEHKHAEDAMRLFREMCHEGVQPNAGTYMIILKACASLSALKWGKEVHACIRHGGLESDVRVGTALLRMYGKCGSINEARRIFDNLMNHDIISWTVMIGAYAQSGNGKEAYRLMLQMEQEGFKPNAITYVSILNACASEGALKWVKRVHRHALDAGLELDVRVGTALVQMYAKSGSIDDARVVFDRMKVRDVVSWNVMIGAFAEHGRGHEAYDLFLQMQTEGCKPDAIMFLSILNACASAGALEWVKKIHRHALDSGLEVDVRVGTALVHMYSKSGSIDDARVVFDRMKVRNVVSWNAMISGLAQHGLGQDALEVFRRMTAHGVKPDRVTFVAVLSACSHAGLVDEGRSQYLAMTQVYGIEPDVSHCNCMVDLLGRAGRLMEAKLFIDNMAVDPDEATWGALLGSCRTYGNVELGELVAKERLKLDPKNAATYVLLSNIYAEAGKWDMVSWVRTMMRERGIRKEPGRSWIEVDNKIHDFLVADSSHPECKEINESKDKVIEKIKAEGYIPDTRLVLKNKNMKDKELDICSHSEKLAIVYGLMHTPPGNPIRVFKNLRVCTDCHGATKLISKVEGREIIVRDANRFHHFKDGVCSCGDYW</sequence>
<keyword evidence="6" id="KW-1185">Reference proteome</keyword>
<dbReference type="RefSeq" id="XP_024403449.1">
    <property type="nucleotide sequence ID" value="XM_024547681.2"/>
</dbReference>
<organism evidence="4">
    <name type="scientific">Physcomitrium patens</name>
    <name type="common">Spreading-leaved earth moss</name>
    <name type="synonym">Physcomitrella patens</name>
    <dbReference type="NCBI Taxonomy" id="3218"/>
    <lineage>
        <taxon>Eukaryota</taxon>
        <taxon>Viridiplantae</taxon>
        <taxon>Streptophyta</taxon>
        <taxon>Embryophyta</taxon>
        <taxon>Bryophyta</taxon>
        <taxon>Bryophytina</taxon>
        <taxon>Bryopsida</taxon>
        <taxon>Funariidae</taxon>
        <taxon>Funariales</taxon>
        <taxon>Funariaceae</taxon>
        <taxon>Physcomitrium</taxon>
    </lineage>
</organism>
<evidence type="ECO:0000313" key="6">
    <source>
        <dbReference type="Proteomes" id="UP000006727"/>
    </source>
</evidence>
<reference evidence="4 6" key="1">
    <citation type="journal article" date="2008" name="Science">
        <title>The Physcomitrella genome reveals evolutionary insights into the conquest of land by plants.</title>
        <authorList>
            <person name="Rensing S."/>
            <person name="Lang D."/>
            <person name="Zimmer A."/>
            <person name="Terry A."/>
            <person name="Salamov A."/>
            <person name="Shapiro H."/>
            <person name="Nishiyama T."/>
            <person name="Perroud P.-F."/>
            <person name="Lindquist E."/>
            <person name="Kamisugi Y."/>
            <person name="Tanahashi T."/>
            <person name="Sakakibara K."/>
            <person name="Fujita T."/>
            <person name="Oishi K."/>
            <person name="Shin-I T."/>
            <person name="Kuroki Y."/>
            <person name="Toyoda A."/>
            <person name="Suzuki Y."/>
            <person name="Hashimoto A."/>
            <person name="Yamaguchi K."/>
            <person name="Sugano A."/>
            <person name="Kohara Y."/>
            <person name="Fujiyama A."/>
            <person name="Anterola A."/>
            <person name="Aoki S."/>
            <person name="Ashton N."/>
            <person name="Barbazuk W.B."/>
            <person name="Barker E."/>
            <person name="Bennetzen J."/>
            <person name="Bezanilla M."/>
            <person name="Blankenship R."/>
            <person name="Cho S.H."/>
            <person name="Dutcher S."/>
            <person name="Estelle M."/>
            <person name="Fawcett J.A."/>
            <person name="Gundlach H."/>
            <person name="Hanada K."/>
            <person name="Heyl A."/>
            <person name="Hicks K.A."/>
            <person name="Hugh J."/>
            <person name="Lohr M."/>
            <person name="Mayer K."/>
            <person name="Melkozernov A."/>
            <person name="Murata T."/>
            <person name="Nelson D."/>
            <person name="Pils B."/>
            <person name="Prigge M."/>
            <person name="Reiss B."/>
            <person name="Renner T."/>
            <person name="Rombauts S."/>
            <person name="Rushton P."/>
            <person name="Sanderfoot A."/>
            <person name="Schween G."/>
            <person name="Shiu S.-H."/>
            <person name="Stueber K."/>
            <person name="Theodoulou F.L."/>
            <person name="Tu H."/>
            <person name="Van de Peer Y."/>
            <person name="Verrier P.J."/>
            <person name="Waters E."/>
            <person name="Wood A."/>
            <person name="Yang L."/>
            <person name="Cove D."/>
            <person name="Cuming A."/>
            <person name="Hasebe M."/>
            <person name="Lucas S."/>
            <person name="Mishler D.B."/>
            <person name="Reski R."/>
            <person name="Grigoriev I."/>
            <person name="Quatrano R.S."/>
            <person name="Boore J.L."/>
        </authorList>
    </citation>
    <scope>NUCLEOTIDE SEQUENCE [LARGE SCALE GENOMIC DNA]</scope>
    <source>
        <strain evidence="5 6">cv. Gransden 2004</strain>
    </source>
</reference>
<dbReference type="Gene3D" id="1.25.40.10">
    <property type="entry name" value="Tetratricopeptide repeat domain"/>
    <property type="match status" value="3"/>
</dbReference>
<dbReference type="Pfam" id="PF13041">
    <property type="entry name" value="PPR_2"/>
    <property type="match status" value="4"/>
</dbReference>
<dbReference type="Pfam" id="PF01535">
    <property type="entry name" value="PPR"/>
    <property type="match status" value="3"/>
</dbReference>
<dbReference type="Gramene" id="Pp3c19_930V3.2">
    <property type="protein sequence ID" value="Pp3c19_930V3.2"/>
    <property type="gene ID" value="Pp3c19_930"/>
</dbReference>
<dbReference type="EnsemblPlants" id="Pp3c19_930V3.1">
    <property type="protein sequence ID" value="Pp3c19_930V3.1"/>
    <property type="gene ID" value="Pp3c19_930"/>
</dbReference>
<dbReference type="InterPro" id="IPR002885">
    <property type="entry name" value="PPR_rpt"/>
</dbReference>
<protein>
    <recommendedName>
        <fullName evidence="3">DYW domain-containing protein</fullName>
    </recommendedName>
</protein>
<keyword evidence="1" id="KW-0677">Repeat</keyword>
<dbReference type="InterPro" id="IPR011990">
    <property type="entry name" value="TPR-like_helical_dom_sf"/>
</dbReference>
<feature type="domain" description="DYW" evidence="3">
    <location>
        <begin position="767"/>
        <end position="859"/>
    </location>
</feature>
<reference evidence="5" key="3">
    <citation type="submission" date="2020-12" db="UniProtKB">
        <authorList>
            <consortium name="EnsemblPlants"/>
        </authorList>
    </citation>
    <scope>IDENTIFICATION</scope>
</reference>
<dbReference type="Pfam" id="PF14432">
    <property type="entry name" value="DYW_deaminase"/>
    <property type="match status" value="1"/>
</dbReference>
<dbReference type="PANTHER" id="PTHR24015">
    <property type="entry name" value="OS07G0578800 PROTEIN-RELATED"/>
    <property type="match status" value="1"/>
</dbReference>
<dbReference type="GO" id="GO:0008270">
    <property type="term" value="F:zinc ion binding"/>
    <property type="evidence" value="ECO:0007669"/>
    <property type="project" value="InterPro"/>
</dbReference>
<dbReference type="Proteomes" id="UP000006727">
    <property type="component" value="Chromosome 19"/>
</dbReference>
<proteinExistence type="predicted"/>
<dbReference type="Pfam" id="PF20431">
    <property type="entry name" value="E_motif"/>
    <property type="match status" value="1"/>
</dbReference>
<dbReference type="GO" id="GO:0003723">
    <property type="term" value="F:RNA binding"/>
    <property type="evidence" value="ECO:0000318"/>
    <property type="project" value="GO_Central"/>
</dbReference>
<dbReference type="InterPro" id="IPR046960">
    <property type="entry name" value="PPR_At4g14850-like_plant"/>
</dbReference>
<evidence type="ECO:0000313" key="4">
    <source>
        <dbReference type="EMBL" id="PNR33700.1"/>
    </source>
</evidence>
<feature type="repeat" description="PPR" evidence="2">
    <location>
        <begin position="249"/>
        <end position="283"/>
    </location>
</feature>
<feature type="repeat" description="PPR" evidence="2">
    <location>
        <begin position="689"/>
        <end position="723"/>
    </location>
</feature>
<dbReference type="FunFam" id="1.25.40.10:FF:000353">
    <property type="entry name" value="Pentatricopeptide repeat-containing protein At4g39530"/>
    <property type="match status" value="1"/>
</dbReference>
<feature type="repeat" description="PPR" evidence="2">
    <location>
        <begin position="451"/>
        <end position="485"/>
    </location>
</feature>
<gene>
    <name evidence="5" type="primary">LOC112295756</name>
    <name evidence="4" type="ORF">PHYPA_023516</name>
</gene>
<dbReference type="SMR" id="A0A2K1IWP1"/>
<evidence type="ECO:0000313" key="5">
    <source>
        <dbReference type="EnsemblPlants" id="Pp3c19_930V3.1"/>
    </source>
</evidence>
<dbReference type="NCBIfam" id="TIGR00756">
    <property type="entry name" value="PPR"/>
    <property type="match status" value="6"/>
</dbReference>
<dbReference type="OMA" id="QDEVCYN"/>
<evidence type="ECO:0000259" key="3">
    <source>
        <dbReference type="Pfam" id="PF14432"/>
    </source>
</evidence>
<dbReference type="GeneID" id="112295756"/>
<feature type="repeat" description="PPR" evidence="2">
    <location>
        <begin position="552"/>
        <end position="586"/>
    </location>
</feature>